<feature type="transmembrane region" description="Helical" evidence="2">
    <location>
        <begin position="122"/>
        <end position="144"/>
    </location>
</feature>
<feature type="compositionally biased region" description="Polar residues" evidence="1">
    <location>
        <begin position="356"/>
        <end position="371"/>
    </location>
</feature>
<gene>
    <name evidence="3" type="ORF">Cpir12675_001223</name>
</gene>
<accession>A0ABR3ZH45</accession>
<feature type="region of interest" description="Disordered" evidence="1">
    <location>
        <begin position="183"/>
        <end position="203"/>
    </location>
</feature>
<organism evidence="3 4">
    <name type="scientific">Ceratocystis pirilliformis</name>
    <dbReference type="NCBI Taxonomy" id="259994"/>
    <lineage>
        <taxon>Eukaryota</taxon>
        <taxon>Fungi</taxon>
        <taxon>Dikarya</taxon>
        <taxon>Ascomycota</taxon>
        <taxon>Pezizomycotina</taxon>
        <taxon>Sordariomycetes</taxon>
        <taxon>Hypocreomycetidae</taxon>
        <taxon>Microascales</taxon>
        <taxon>Ceratocystidaceae</taxon>
        <taxon>Ceratocystis</taxon>
    </lineage>
</organism>
<dbReference type="Proteomes" id="UP001583280">
    <property type="component" value="Unassembled WGS sequence"/>
</dbReference>
<feature type="region of interest" description="Disordered" evidence="1">
    <location>
        <begin position="351"/>
        <end position="385"/>
    </location>
</feature>
<evidence type="ECO:0000256" key="1">
    <source>
        <dbReference type="SAM" id="MobiDB-lite"/>
    </source>
</evidence>
<evidence type="ECO:0000256" key="2">
    <source>
        <dbReference type="SAM" id="Phobius"/>
    </source>
</evidence>
<feature type="compositionally biased region" description="Low complexity" evidence="1">
    <location>
        <begin position="372"/>
        <end position="384"/>
    </location>
</feature>
<protein>
    <submittedName>
        <fullName evidence="3">Uncharacterized protein</fullName>
    </submittedName>
</protein>
<feature type="transmembrane region" description="Helical" evidence="2">
    <location>
        <begin position="85"/>
        <end position="110"/>
    </location>
</feature>
<feature type="transmembrane region" description="Helical" evidence="2">
    <location>
        <begin position="42"/>
        <end position="64"/>
    </location>
</feature>
<keyword evidence="2" id="KW-0812">Transmembrane</keyword>
<name>A0ABR3ZH45_9PEZI</name>
<feature type="region of interest" description="Disordered" evidence="1">
    <location>
        <begin position="534"/>
        <end position="621"/>
    </location>
</feature>
<feature type="region of interest" description="Disordered" evidence="1">
    <location>
        <begin position="423"/>
        <end position="473"/>
    </location>
</feature>
<comment type="caution">
    <text evidence="3">The sequence shown here is derived from an EMBL/GenBank/DDBJ whole genome shotgun (WGS) entry which is preliminary data.</text>
</comment>
<feature type="compositionally biased region" description="Polar residues" evidence="1">
    <location>
        <begin position="563"/>
        <end position="578"/>
    </location>
</feature>
<evidence type="ECO:0000313" key="3">
    <source>
        <dbReference type="EMBL" id="KAL1899724.1"/>
    </source>
</evidence>
<feature type="compositionally biased region" description="Polar residues" evidence="1">
    <location>
        <begin position="447"/>
        <end position="466"/>
    </location>
</feature>
<keyword evidence="4" id="KW-1185">Reference proteome</keyword>
<reference evidence="3 4" key="1">
    <citation type="journal article" date="2024" name="IMA Fungus">
        <title>IMA Genome - F19 : A genome assembly and annotation guide to empower mycologists, including annotated draft genome sequences of Ceratocystis pirilliformis, Diaporthe australafricana, Fusarium ophioides, Paecilomyces lecythidis, and Sporothrix stenoceras.</title>
        <authorList>
            <person name="Aylward J."/>
            <person name="Wilson A.M."/>
            <person name="Visagie C.M."/>
            <person name="Spraker J."/>
            <person name="Barnes I."/>
            <person name="Buitendag C."/>
            <person name="Ceriani C."/>
            <person name="Del Mar Angel L."/>
            <person name="du Plessis D."/>
            <person name="Fuchs T."/>
            <person name="Gasser K."/>
            <person name="Kramer D."/>
            <person name="Li W."/>
            <person name="Munsamy K."/>
            <person name="Piso A."/>
            <person name="Price J.L."/>
            <person name="Sonnekus B."/>
            <person name="Thomas C."/>
            <person name="van der Nest A."/>
            <person name="van Dijk A."/>
            <person name="van Heerden A."/>
            <person name="van Vuuren N."/>
            <person name="Yilmaz N."/>
            <person name="Duong T.A."/>
            <person name="van der Merwe N.A."/>
            <person name="Wingfield M.J."/>
            <person name="Wingfield B.D."/>
        </authorList>
    </citation>
    <scope>NUCLEOTIDE SEQUENCE [LARGE SCALE GENOMIC DNA]</scope>
    <source>
        <strain evidence="3 4">CMW 12675</strain>
    </source>
</reference>
<proteinExistence type="predicted"/>
<sequence length="621" mass="64742">MFSSRKAPKALSAAAMTASAASVALNAMVATHTTSAQSTVHVLSIVGTAASGLAFLSLSGLYASHLLSTEDSPLRVLPSWVSRSLFASSTILSATAATFGTLSVIFIGQLASDVRIAGLSPVALLSTISVITLVGFLVQMALYVSIVSSRRPKYTSSSIDCESRLKDPKGSPSNIKSIRYSTTMPATSSPISTSTLTSNSPSMEKSMEKSFDARFFSSKISPAPTIRTLSHRSSPAATIRSHRINTPISPLPAVDLERVTSAALSISTVASGTTISSPIASPPGIAGALTPRPSSRLLPRVSLESLQSTTQSVRSLANTMSFVNSSVTSSQNPNIGSISSTLGDRSLENMDPAYSHTPTEAVSSSDTNALNSISSPSSTTCPTPVYNSRPILSRLLETIPQSPTAPIRSRVGHAVRSSCPESEYTGILDLPPVIDPDSAPRGRGRSRTQGATASPRMSSTTPNLHRSSAAAKPVEAEAHIHPLFRSDSPGPPPLATPGTVVLAAPAAGRVLASRVSIRSLRRIRSGSMPVVRSSLSRQSSVDDFNPATAVHDEMPPLEDLDSYDSSSFKSAETSNNVPGNVKRASKEGSEVGDGDSDGGSEVCEQALTPLMPDWVLSSNAK</sequence>
<feature type="compositionally biased region" description="Low complexity" evidence="1">
    <location>
        <begin position="183"/>
        <end position="202"/>
    </location>
</feature>
<keyword evidence="2" id="KW-0472">Membrane</keyword>
<keyword evidence="2" id="KW-1133">Transmembrane helix</keyword>
<dbReference type="EMBL" id="JAWDJO010000018">
    <property type="protein sequence ID" value="KAL1899724.1"/>
    <property type="molecule type" value="Genomic_DNA"/>
</dbReference>
<evidence type="ECO:0000313" key="4">
    <source>
        <dbReference type="Proteomes" id="UP001583280"/>
    </source>
</evidence>